<dbReference type="GO" id="GO:0004252">
    <property type="term" value="F:serine-type endopeptidase activity"/>
    <property type="evidence" value="ECO:0007669"/>
    <property type="project" value="UniProtKB-UniRule"/>
</dbReference>
<evidence type="ECO:0000313" key="9">
    <source>
        <dbReference type="Proteomes" id="UP000296374"/>
    </source>
</evidence>
<gene>
    <name evidence="8" type="ORF">E4191_06185</name>
</gene>
<evidence type="ECO:0000256" key="6">
    <source>
        <dbReference type="SAM" id="MobiDB-lite"/>
    </source>
</evidence>
<feature type="compositionally biased region" description="Low complexity" evidence="6">
    <location>
        <begin position="44"/>
        <end position="54"/>
    </location>
</feature>
<evidence type="ECO:0000256" key="4">
    <source>
        <dbReference type="ARBA" id="ARBA00022825"/>
    </source>
</evidence>
<dbReference type="PROSITE" id="PS51892">
    <property type="entry name" value="SUBTILASE"/>
    <property type="match status" value="1"/>
</dbReference>
<comment type="similarity">
    <text evidence="1 5">Belongs to the peptidase S8 family.</text>
</comment>
<feature type="region of interest" description="Disordered" evidence="6">
    <location>
        <begin position="1"/>
        <end position="56"/>
    </location>
</feature>
<dbReference type="InterPro" id="IPR000209">
    <property type="entry name" value="Peptidase_S8/S53_dom"/>
</dbReference>
<dbReference type="PROSITE" id="PS00138">
    <property type="entry name" value="SUBTILASE_SER"/>
    <property type="match status" value="1"/>
</dbReference>
<keyword evidence="3 5" id="KW-0378">Hydrolase</keyword>
<proteinExistence type="inferred from homology"/>
<dbReference type="Gene3D" id="3.40.50.200">
    <property type="entry name" value="Peptidase S8/S53 domain"/>
    <property type="match status" value="1"/>
</dbReference>
<feature type="region of interest" description="Disordered" evidence="6">
    <location>
        <begin position="411"/>
        <end position="430"/>
    </location>
</feature>
<feature type="compositionally biased region" description="Acidic residues" evidence="6">
    <location>
        <begin position="14"/>
        <end position="36"/>
    </location>
</feature>
<dbReference type="PANTHER" id="PTHR43806:SF11">
    <property type="entry name" value="CEREVISIN-RELATED"/>
    <property type="match status" value="1"/>
</dbReference>
<keyword evidence="2 5" id="KW-0645">Protease</keyword>
<keyword evidence="4 5" id="KW-0720">Serine protease</keyword>
<accession>A0A4P7HP32</accession>
<dbReference type="Proteomes" id="UP000296374">
    <property type="component" value="Chromosome"/>
</dbReference>
<dbReference type="Pfam" id="PF00082">
    <property type="entry name" value="Peptidase_S8"/>
    <property type="match status" value="1"/>
</dbReference>
<dbReference type="InterPro" id="IPR023828">
    <property type="entry name" value="Peptidase_S8_Ser-AS"/>
</dbReference>
<evidence type="ECO:0000256" key="2">
    <source>
        <dbReference type="ARBA" id="ARBA00022670"/>
    </source>
</evidence>
<dbReference type="InterPro" id="IPR015500">
    <property type="entry name" value="Peptidase_S8_subtilisin-rel"/>
</dbReference>
<evidence type="ECO:0000256" key="5">
    <source>
        <dbReference type="PROSITE-ProRule" id="PRU01240"/>
    </source>
</evidence>
<dbReference type="EMBL" id="CP038439">
    <property type="protein sequence ID" value="QBX36088.1"/>
    <property type="molecule type" value="Genomic_DNA"/>
</dbReference>
<feature type="domain" description="Peptidase S8/S53" evidence="7">
    <location>
        <begin position="161"/>
        <end position="403"/>
    </location>
</feature>
<evidence type="ECO:0000313" key="8">
    <source>
        <dbReference type="EMBL" id="QBX36088.1"/>
    </source>
</evidence>
<feature type="active site" description="Charge relay system" evidence="5">
    <location>
        <position position="166"/>
    </location>
</feature>
<feature type="active site" description="Charge relay system" evidence="5">
    <location>
        <position position="355"/>
    </location>
</feature>
<dbReference type="InterPro" id="IPR036852">
    <property type="entry name" value="Peptidase_S8/S53_dom_sf"/>
</dbReference>
<evidence type="ECO:0000256" key="3">
    <source>
        <dbReference type="ARBA" id="ARBA00022801"/>
    </source>
</evidence>
<reference evidence="9" key="1">
    <citation type="submission" date="2019-03" db="EMBL/GenBank/DDBJ databases">
        <authorList>
            <person name="Li J."/>
        </authorList>
    </citation>
    <scope>NUCLEOTIDE SEQUENCE [LARGE SCALE GENOMIC DNA]</scope>
    <source>
        <strain evidence="9">2251</strain>
    </source>
</reference>
<evidence type="ECO:0000259" key="7">
    <source>
        <dbReference type="Pfam" id="PF00082"/>
    </source>
</evidence>
<dbReference type="AlphaFoldDB" id="A0A4P7HP32"/>
<organism evidence="8 9">
    <name type="scientific">Paracoccus liaowanqingii</name>
    <dbReference type="NCBI Taxonomy" id="2560053"/>
    <lineage>
        <taxon>Bacteria</taxon>
        <taxon>Pseudomonadati</taxon>
        <taxon>Pseudomonadota</taxon>
        <taxon>Alphaproteobacteria</taxon>
        <taxon>Rhodobacterales</taxon>
        <taxon>Paracoccaceae</taxon>
        <taxon>Paracoccus</taxon>
    </lineage>
</organism>
<dbReference type="SUPFAM" id="SSF52743">
    <property type="entry name" value="Subtilisin-like"/>
    <property type="match status" value="1"/>
</dbReference>
<dbReference type="InterPro" id="IPR050131">
    <property type="entry name" value="Peptidase_S8_subtilisin-like"/>
</dbReference>
<dbReference type="KEGG" id="plia:E4191_06185"/>
<evidence type="ECO:0000256" key="1">
    <source>
        <dbReference type="ARBA" id="ARBA00011073"/>
    </source>
</evidence>
<name>A0A4P7HP32_9RHOB</name>
<dbReference type="PRINTS" id="PR00723">
    <property type="entry name" value="SUBTILISIN"/>
</dbReference>
<dbReference type="CDD" id="cd05561">
    <property type="entry name" value="Peptidases_S8_4"/>
    <property type="match status" value="1"/>
</dbReference>
<sequence length="430" mass="44570">MSPDGLTILSQALADDDDDDDRDDDDDDDDEDDDDDRPARAEPRQAAPAPLPQRAPDEIIVRGLSQADLAQLLSEGFEQIDRRDLAQGGSLQRLRKPARLSLEDARDVVRARATAARADFNHYYRTEEAAVPVADSCPGGLCLARQVIGWQAPSGCGDLPRIGMVDTGVNAGHETFAGARLQLHSLDPATTSAAPSDALHGTAVAALLVGAPGSRSPGLVPGAELVAVDAFVRAGEDQRSDALTLIAALDWLGAQDLRLINLSLAGPPNDELARQIEALALQDILVVAAAGNLGPRAAPAYPAAYDSVLAVTAVDRRKQVYRRAGRGAHIDLSAPGVEVWTAASIRGARTKTGTSYAAPFATAAAALWLQAEPGLSSADLMARITGSADDLGAPGRDPIFGAGLLTAPPACPTAPAQDLPAAVPGGSARN</sequence>
<protein>
    <submittedName>
        <fullName evidence="8">Peptidase S8/S53 subtilisin kexin sedolisin</fullName>
    </submittedName>
</protein>
<feature type="active site" description="Charge relay system" evidence="5">
    <location>
        <position position="200"/>
    </location>
</feature>
<dbReference type="PANTHER" id="PTHR43806">
    <property type="entry name" value="PEPTIDASE S8"/>
    <property type="match status" value="1"/>
</dbReference>
<dbReference type="GO" id="GO:0006508">
    <property type="term" value="P:proteolysis"/>
    <property type="evidence" value="ECO:0007669"/>
    <property type="project" value="UniProtKB-KW"/>
</dbReference>